<accession>A0A7N2L6M4</accession>
<dbReference type="InterPro" id="IPR001878">
    <property type="entry name" value="Znf_CCHC"/>
</dbReference>
<dbReference type="InParanoid" id="A0A7N2L6M4"/>
<feature type="compositionally biased region" description="Basic and acidic residues" evidence="2">
    <location>
        <begin position="162"/>
        <end position="171"/>
    </location>
</feature>
<feature type="compositionally biased region" description="Polar residues" evidence="2">
    <location>
        <begin position="173"/>
        <end position="186"/>
    </location>
</feature>
<proteinExistence type="predicted"/>
<dbReference type="EnsemblPlants" id="QL03p039774:mrna">
    <property type="protein sequence ID" value="QL03p039774:mrna"/>
    <property type="gene ID" value="QL03p039774"/>
</dbReference>
<dbReference type="Gramene" id="QL03p039774:mrna">
    <property type="protein sequence ID" value="QL03p039774:mrna"/>
    <property type="gene ID" value="QL03p039774"/>
</dbReference>
<dbReference type="GO" id="GO:0003676">
    <property type="term" value="F:nucleic acid binding"/>
    <property type="evidence" value="ECO:0007669"/>
    <property type="project" value="InterPro"/>
</dbReference>
<dbReference type="InterPro" id="IPR036875">
    <property type="entry name" value="Znf_CCHC_sf"/>
</dbReference>
<dbReference type="Pfam" id="PF14392">
    <property type="entry name" value="zf-CCHC_4"/>
    <property type="match status" value="1"/>
</dbReference>
<dbReference type="EMBL" id="LRBV02000003">
    <property type="status" value="NOT_ANNOTATED_CDS"/>
    <property type="molecule type" value="Genomic_DNA"/>
</dbReference>
<dbReference type="AlphaFoldDB" id="A0A7N2L6M4"/>
<keyword evidence="1" id="KW-0862">Zinc</keyword>
<evidence type="ECO:0000259" key="3">
    <source>
        <dbReference type="PROSITE" id="PS50158"/>
    </source>
</evidence>
<feature type="domain" description="CCHC-type" evidence="3">
    <location>
        <begin position="23"/>
        <end position="38"/>
    </location>
</feature>
<evidence type="ECO:0000313" key="4">
    <source>
        <dbReference type="EnsemblPlants" id="QL03p039774:mrna"/>
    </source>
</evidence>
<name>A0A7N2L6M4_QUELO</name>
<reference evidence="4" key="2">
    <citation type="submission" date="2021-01" db="UniProtKB">
        <authorList>
            <consortium name="EnsemblPlants"/>
        </authorList>
    </citation>
    <scope>IDENTIFICATION</scope>
</reference>
<dbReference type="InterPro" id="IPR025836">
    <property type="entry name" value="Zn_knuckle_CX2CX4HX4C"/>
</dbReference>
<protein>
    <recommendedName>
        <fullName evidence="3">CCHC-type domain-containing protein</fullName>
    </recommendedName>
</protein>
<feature type="region of interest" description="Disordered" evidence="2">
    <location>
        <begin position="157"/>
        <end position="186"/>
    </location>
</feature>
<dbReference type="GO" id="GO:0008270">
    <property type="term" value="F:zinc ion binding"/>
    <property type="evidence" value="ECO:0007669"/>
    <property type="project" value="UniProtKB-KW"/>
</dbReference>
<evidence type="ECO:0000313" key="5">
    <source>
        <dbReference type="Proteomes" id="UP000594261"/>
    </source>
</evidence>
<evidence type="ECO:0000256" key="1">
    <source>
        <dbReference type="PROSITE-ProRule" id="PRU00047"/>
    </source>
</evidence>
<dbReference type="Proteomes" id="UP000594261">
    <property type="component" value="Chromosome 3"/>
</dbReference>
<evidence type="ECO:0000256" key="2">
    <source>
        <dbReference type="SAM" id="MobiDB-lite"/>
    </source>
</evidence>
<feature type="compositionally biased region" description="Acidic residues" evidence="2">
    <location>
        <begin position="78"/>
        <end position="90"/>
    </location>
</feature>
<sequence length="295" mass="32983">MVHIEDMEEGLIYFKYERLPIFCYRCGILGHQERECPSTRRGCISVDEEDLQCGLWLRVVGPKAVKSKTSSSQHNTDEVSDEENLETEGNDGDKDQSPSCLKGLHLSPVRTLNLQATNAGLDAPPRTSKNQRSNLHMIRKNHLSRMEAFWVITELGKSSESQTKDKEDKSSLGEIQTTPAELGTTDLSGVFSNYDMEMEISPNLAEDYLNEKNHIKHAPTDCPLQESHVPKKQAIECVAISGDCSFTGEKRMQAENVNKEAVDVKGEKKHITMENEQSVVSTMGLAEVARQLCRA</sequence>
<feature type="region of interest" description="Disordered" evidence="2">
    <location>
        <begin position="66"/>
        <end position="100"/>
    </location>
</feature>
<keyword evidence="1" id="KW-0479">Metal-binding</keyword>
<dbReference type="PROSITE" id="PS50158">
    <property type="entry name" value="ZF_CCHC"/>
    <property type="match status" value="1"/>
</dbReference>
<dbReference type="SUPFAM" id="SSF57756">
    <property type="entry name" value="Retrovirus zinc finger-like domains"/>
    <property type="match status" value="1"/>
</dbReference>
<keyword evidence="1" id="KW-0863">Zinc-finger</keyword>
<reference evidence="4 5" key="1">
    <citation type="journal article" date="2016" name="G3 (Bethesda)">
        <title>First Draft Assembly and Annotation of the Genome of a California Endemic Oak Quercus lobata Nee (Fagaceae).</title>
        <authorList>
            <person name="Sork V.L."/>
            <person name="Fitz-Gibbon S.T."/>
            <person name="Puiu D."/>
            <person name="Crepeau M."/>
            <person name="Gugger P.F."/>
            <person name="Sherman R."/>
            <person name="Stevens K."/>
            <person name="Langley C.H."/>
            <person name="Pellegrini M."/>
            <person name="Salzberg S.L."/>
        </authorList>
    </citation>
    <scope>NUCLEOTIDE SEQUENCE [LARGE SCALE GENOMIC DNA]</scope>
    <source>
        <strain evidence="4 5">cv. SW786</strain>
    </source>
</reference>
<organism evidence="4 5">
    <name type="scientific">Quercus lobata</name>
    <name type="common">Valley oak</name>
    <dbReference type="NCBI Taxonomy" id="97700"/>
    <lineage>
        <taxon>Eukaryota</taxon>
        <taxon>Viridiplantae</taxon>
        <taxon>Streptophyta</taxon>
        <taxon>Embryophyta</taxon>
        <taxon>Tracheophyta</taxon>
        <taxon>Spermatophyta</taxon>
        <taxon>Magnoliopsida</taxon>
        <taxon>eudicotyledons</taxon>
        <taxon>Gunneridae</taxon>
        <taxon>Pentapetalae</taxon>
        <taxon>rosids</taxon>
        <taxon>fabids</taxon>
        <taxon>Fagales</taxon>
        <taxon>Fagaceae</taxon>
        <taxon>Quercus</taxon>
    </lineage>
</organism>
<keyword evidence="5" id="KW-1185">Reference proteome</keyword>